<dbReference type="SMART" id="SM00710">
    <property type="entry name" value="PbH1"/>
    <property type="match status" value="5"/>
</dbReference>
<protein>
    <recommendedName>
        <fullName evidence="5">DUF1565 domain-containing protein</fullName>
    </recommendedName>
</protein>
<accession>A0A975T8D7</accession>
<dbReference type="InterPro" id="IPR006626">
    <property type="entry name" value="PbH1"/>
</dbReference>
<organism evidence="6 7">
    <name type="scientific">Richelia sinica FACHB-800</name>
    <dbReference type="NCBI Taxonomy" id="1357546"/>
    <lineage>
        <taxon>Bacteria</taxon>
        <taxon>Bacillati</taxon>
        <taxon>Cyanobacteriota</taxon>
        <taxon>Cyanophyceae</taxon>
        <taxon>Nostocales</taxon>
        <taxon>Nostocaceae</taxon>
        <taxon>Richelia</taxon>
    </lineage>
</organism>
<feature type="compositionally biased region" description="Polar residues" evidence="4">
    <location>
        <begin position="363"/>
        <end position="374"/>
    </location>
</feature>
<dbReference type="InterPro" id="IPR011050">
    <property type="entry name" value="Pectin_lyase_fold/virulence"/>
</dbReference>
<keyword evidence="3" id="KW-0833">Ubl conjugation pathway</keyword>
<evidence type="ECO:0000256" key="3">
    <source>
        <dbReference type="ARBA" id="ARBA00022786"/>
    </source>
</evidence>
<feature type="domain" description="DUF1565" evidence="5">
    <location>
        <begin position="75"/>
        <end position="342"/>
    </location>
</feature>
<evidence type="ECO:0000256" key="1">
    <source>
        <dbReference type="ARBA" id="ARBA00004906"/>
    </source>
</evidence>
<proteinExistence type="predicted"/>
<dbReference type="NCBIfam" id="TIGR03804">
    <property type="entry name" value="para_beta_helix"/>
    <property type="match status" value="1"/>
</dbReference>
<reference evidence="6" key="1">
    <citation type="submission" date="2017-04" db="EMBL/GenBank/DDBJ databases">
        <title>Genome deletions in a multicellular cyanobacterial endosymbiont for morphological adaptation in marine diatoms.</title>
        <authorList>
            <person name="Wang Y."/>
            <person name="Gao H."/>
            <person name="Li R."/>
            <person name="Xu X."/>
        </authorList>
    </citation>
    <scope>NUCLEOTIDE SEQUENCE</scope>
    <source>
        <strain evidence="6">FACHB 800</strain>
    </source>
</reference>
<dbReference type="InterPro" id="IPR022441">
    <property type="entry name" value="Para_beta_helix_rpt-2"/>
</dbReference>
<sequence length="571" mass="61455">MPPHECVKYPVTNLYPQNVFSPLVGLTLGVGIISTACFDAHFSIALAQFPTVTQTNQSEKTSSRMTVLFVNPLRGDDQVGDGSEISPWRTITQALQIAPPNSVIMLAPGTYSVQNGEKFPLILKSGVAIQGNNSNQGRDIKIVGGGEFLSRSFGGQNVAIVGANQASLTGVTVTNTNPRGYGVWIESSNTVIRENTFTGSTQDGVAVTGNAIPSIHKNYFYRNGANGMTISGNSRPEVRENLFQQTGFGVNIAQNAAPVLVANQIQNNRAGILVQANARPILRNNVIQGSKEDGLVVIAQALPDLGSPSDPGRNVFNRNGRYDINARTAKQAIAVPGNSLNRNRIAGRVDFSGTTAPVARNLPPSSLRSNSALNISPRNNSFSNNSPRANSVQMPEVAVGGEIVFSAPTVPKTGRQPTRLVNNRISNPRQLPPVPNNAQAVPARTNLQTIAASEPQQTPQLNYVNIEPGVIEFTAPQVSATRNTPTRNLQPISTLRPHSNDRPGVRYRVLVLVENNQQRDLLRSLNPGAFSTVWQGRQVMQAGVFSNQYNADEISRQLNSQGLKAIIEQLN</sequence>
<evidence type="ECO:0000259" key="5">
    <source>
        <dbReference type="Pfam" id="PF07602"/>
    </source>
</evidence>
<evidence type="ECO:0000256" key="2">
    <source>
        <dbReference type="ARBA" id="ARBA00022737"/>
    </source>
</evidence>
<dbReference type="PANTHER" id="PTHR22990">
    <property type="entry name" value="F-BOX ONLY PROTEIN"/>
    <property type="match status" value="1"/>
</dbReference>
<dbReference type="RefSeq" id="WP_190606235.1">
    <property type="nucleotide sequence ID" value="NZ_CP021056.1"/>
</dbReference>
<evidence type="ECO:0000256" key="4">
    <source>
        <dbReference type="SAM" id="MobiDB-lite"/>
    </source>
</evidence>
<evidence type="ECO:0000313" key="7">
    <source>
        <dbReference type="Proteomes" id="UP000683511"/>
    </source>
</evidence>
<dbReference type="Gene3D" id="2.160.20.10">
    <property type="entry name" value="Single-stranded right-handed beta-helix, Pectin lyase-like"/>
    <property type="match status" value="1"/>
</dbReference>
<keyword evidence="2" id="KW-0677">Repeat</keyword>
<evidence type="ECO:0000313" key="6">
    <source>
        <dbReference type="EMBL" id="QXE23357.1"/>
    </source>
</evidence>
<dbReference type="InterPro" id="IPR051550">
    <property type="entry name" value="SCF-Subunits/Alg-Epimerases"/>
</dbReference>
<dbReference type="AlphaFoldDB" id="A0A975T8D7"/>
<dbReference type="InterPro" id="IPR012334">
    <property type="entry name" value="Pectin_lyas_fold"/>
</dbReference>
<dbReference type="SUPFAM" id="SSF51126">
    <property type="entry name" value="Pectin lyase-like"/>
    <property type="match status" value="1"/>
</dbReference>
<feature type="compositionally biased region" description="Low complexity" evidence="4">
    <location>
        <begin position="376"/>
        <end position="389"/>
    </location>
</feature>
<dbReference type="PANTHER" id="PTHR22990:SF15">
    <property type="entry name" value="F-BOX ONLY PROTEIN 10"/>
    <property type="match status" value="1"/>
</dbReference>
<name>A0A975T8D7_9NOST</name>
<dbReference type="KEGG" id="rsin:B6N60_02047"/>
<dbReference type="Gene3D" id="3.30.1910.20">
    <property type="entry name" value="asparaginyl-tRNA synthetase, N-terminal domain"/>
    <property type="match status" value="1"/>
</dbReference>
<dbReference type="Pfam" id="PF07602">
    <property type="entry name" value="DUF1565"/>
    <property type="match status" value="1"/>
</dbReference>
<gene>
    <name evidence="6" type="ORF">B6N60_02047</name>
</gene>
<dbReference type="EMBL" id="CP021056">
    <property type="protein sequence ID" value="QXE23357.1"/>
    <property type="molecule type" value="Genomic_DNA"/>
</dbReference>
<dbReference type="InterPro" id="IPR011459">
    <property type="entry name" value="DUF1565"/>
</dbReference>
<dbReference type="Proteomes" id="UP000683511">
    <property type="component" value="Chromosome"/>
</dbReference>
<feature type="region of interest" description="Disordered" evidence="4">
    <location>
        <begin position="354"/>
        <end position="389"/>
    </location>
</feature>
<comment type="pathway">
    <text evidence="1">Protein modification; protein ubiquitination.</text>
</comment>
<keyword evidence="7" id="KW-1185">Reference proteome</keyword>